<dbReference type="SUPFAM" id="SSF53756">
    <property type="entry name" value="UDP-Glycosyltransferase/glycogen phosphorylase"/>
    <property type="match status" value="2"/>
</dbReference>
<dbReference type="GO" id="GO:0016757">
    <property type="term" value="F:glycosyltransferase activity"/>
    <property type="evidence" value="ECO:0007669"/>
    <property type="project" value="UniProtKB-KW"/>
</dbReference>
<name>A0A9X2IAG7_9FLAO</name>
<dbReference type="EMBL" id="JANCNS010000002">
    <property type="protein sequence ID" value="MCP9199898.1"/>
    <property type="molecule type" value="Genomic_DNA"/>
</dbReference>
<evidence type="ECO:0000313" key="4">
    <source>
        <dbReference type="Proteomes" id="UP001155280"/>
    </source>
</evidence>
<protein>
    <submittedName>
        <fullName evidence="3">Glycosyltransferase</fullName>
        <ecNumber evidence="3">2.4.-.-</ecNumber>
    </submittedName>
</protein>
<dbReference type="PANTHER" id="PTHR12526">
    <property type="entry name" value="GLYCOSYLTRANSFERASE"/>
    <property type="match status" value="1"/>
</dbReference>
<evidence type="ECO:0000259" key="1">
    <source>
        <dbReference type="Pfam" id="PF00534"/>
    </source>
</evidence>
<dbReference type="RefSeq" id="WP_241551710.1">
    <property type="nucleotide sequence ID" value="NZ_JANCNS010000002.1"/>
</dbReference>
<dbReference type="Pfam" id="PF00534">
    <property type="entry name" value="Glycos_transf_1"/>
    <property type="match status" value="2"/>
</dbReference>
<organism evidence="3 4">
    <name type="scientific">Christiangramia oceanisediminis</name>
    <dbReference type="NCBI Taxonomy" id="2920386"/>
    <lineage>
        <taxon>Bacteria</taxon>
        <taxon>Pseudomonadati</taxon>
        <taxon>Bacteroidota</taxon>
        <taxon>Flavobacteriia</taxon>
        <taxon>Flavobacteriales</taxon>
        <taxon>Flavobacteriaceae</taxon>
        <taxon>Christiangramia</taxon>
    </lineage>
</organism>
<accession>A0A9X2IAG7</accession>
<dbReference type="Proteomes" id="UP001155280">
    <property type="component" value="Unassembled WGS sequence"/>
</dbReference>
<dbReference type="CDD" id="cd03801">
    <property type="entry name" value="GT4_PimA-like"/>
    <property type="match status" value="1"/>
</dbReference>
<proteinExistence type="predicted"/>
<dbReference type="InterPro" id="IPR028098">
    <property type="entry name" value="Glyco_trans_4-like_N"/>
</dbReference>
<sequence length="741" mass="84078">MKILQLVTKRQYRGAEVFAANLSMELIALGHTIIFAGLYKNESNILEVQDARNVDLSNKKHNNFSFSLLRSLIDLIKNEDPDVIQCNGSDTLKYMIAARFMVKKKPILYRNISTISEWLDSDIKLTLYKKIFSKVDHVTSVGSESIQDLITTLEYPEEQTSVIRRGIPNKKIEGSKFYDKIRKELGLDKDAKIVMHVGNFSPEKNHILLLEIFEDLKKDHPEIKLVCVGDGVTFKNIQEEIHNRNLKDAVYLLGFRKDIPELLSASDCIVLSSLVEGVPGVILEAAVQGKPSVASNVGGVKEVLIDGETGFIIDNFDKRDFSEKLARICMDPQLRQQLGENARHLVIDQFNPVKNAKKFENLYARLAGIQVKIDKKKDSLRILQIIQKKQYRGAEIFCCQLGNELERKGHVVKIYSIYDGNAKLPFIKPIESLERKQVLRYTDFYGWKAIAEIINDFKPDIVQANASDTLKYTVLSKELFGWSTPIIFRNASVTSYYVTGKLSKKLNHFLFQKVNYIVSVSESSKRDLNKLFPFTNQKTEVISNGVDINLDVDSENPYKSCGPNIVHVGSLTIEKNHLELLYIFKMFLNKNPGAKLHIIGEGDLKEEIETEVNRLKLDKDVVLYGEMRHPEAYIKYATMLVLPSLIEGLPGVILEAMKLRTIVVAYDVGGISEVLNNNTGFLVKPNNLESFVKSMEVALKENQSSKISEAKKLVSTKFNNSVLAENFLQVYKKTILKRNEK</sequence>
<dbReference type="Pfam" id="PF13439">
    <property type="entry name" value="Glyco_transf_4"/>
    <property type="match status" value="2"/>
</dbReference>
<keyword evidence="3" id="KW-0808">Transferase</keyword>
<keyword evidence="3" id="KW-0328">Glycosyltransferase</keyword>
<evidence type="ECO:0000259" key="2">
    <source>
        <dbReference type="Pfam" id="PF13439"/>
    </source>
</evidence>
<gene>
    <name evidence="3" type="ORF">MKO06_08275</name>
</gene>
<dbReference type="PANTHER" id="PTHR12526:SF637">
    <property type="entry name" value="GLYCOSYLTRANSFERASE EPSF-RELATED"/>
    <property type="match status" value="1"/>
</dbReference>
<dbReference type="Gene3D" id="3.40.50.2000">
    <property type="entry name" value="Glycogen Phosphorylase B"/>
    <property type="match status" value="4"/>
</dbReference>
<evidence type="ECO:0000313" key="3">
    <source>
        <dbReference type="EMBL" id="MCP9199898.1"/>
    </source>
</evidence>
<feature type="domain" description="Glycosyltransferase subfamily 4-like N-terminal" evidence="2">
    <location>
        <begin position="392"/>
        <end position="549"/>
    </location>
</feature>
<keyword evidence="4" id="KW-1185">Reference proteome</keyword>
<feature type="domain" description="Glycosyl transferase family 1" evidence="1">
    <location>
        <begin position="564"/>
        <end position="706"/>
    </location>
</feature>
<dbReference type="AlphaFoldDB" id="A0A9X2IAG7"/>
<dbReference type="InterPro" id="IPR001296">
    <property type="entry name" value="Glyco_trans_1"/>
</dbReference>
<feature type="domain" description="Glycosyltransferase subfamily 4-like N-terminal" evidence="2">
    <location>
        <begin position="13"/>
        <end position="168"/>
    </location>
</feature>
<dbReference type="EC" id="2.4.-.-" evidence="3"/>
<feature type="domain" description="Glycosyl transferase family 1" evidence="1">
    <location>
        <begin position="179"/>
        <end position="344"/>
    </location>
</feature>
<comment type="caution">
    <text evidence="3">The sequence shown here is derived from an EMBL/GenBank/DDBJ whole genome shotgun (WGS) entry which is preliminary data.</text>
</comment>
<dbReference type="CDD" id="cd03811">
    <property type="entry name" value="GT4_GT28_WabH-like"/>
    <property type="match status" value="1"/>
</dbReference>
<reference evidence="3" key="1">
    <citation type="submission" date="2022-07" db="EMBL/GenBank/DDBJ databases">
        <title>Gramela sediminis sp. nov., isolated from deep-sea sediment of the Indian Ocean.</title>
        <authorList>
            <person name="Shi H."/>
        </authorList>
    </citation>
    <scope>NUCLEOTIDE SEQUENCE</scope>
    <source>
        <strain evidence="3">GC03-9</strain>
    </source>
</reference>